<protein>
    <submittedName>
        <fullName evidence="2">Uncharacterized protein</fullName>
    </submittedName>
</protein>
<evidence type="ECO:0000256" key="1">
    <source>
        <dbReference type="SAM" id="MobiDB-lite"/>
    </source>
</evidence>
<organism evidence="2 3">
    <name type="scientific">Abeliophyllum distichum</name>
    <dbReference type="NCBI Taxonomy" id="126358"/>
    <lineage>
        <taxon>Eukaryota</taxon>
        <taxon>Viridiplantae</taxon>
        <taxon>Streptophyta</taxon>
        <taxon>Embryophyta</taxon>
        <taxon>Tracheophyta</taxon>
        <taxon>Spermatophyta</taxon>
        <taxon>Magnoliopsida</taxon>
        <taxon>eudicotyledons</taxon>
        <taxon>Gunneridae</taxon>
        <taxon>Pentapetalae</taxon>
        <taxon>asterids</taxon>
        <taxon>lamiids</taxon>
        <taxon>Lamiales</taxon>
        <taxon>Oleaceae</taxon>
        <taxon>Forsythieae</taxon>
        <taxon>Abeliophyllum</taxon>
    </lineage>
</organism>
<gene>
    <name evidence="2" type="ORF">Adt_35141</name>
</gene>
<dbReference type="Proteomes" id="UP001604336">
    <property type="component" value="Unassembled WGS sequence"/>
</dbReference>
<feature type="region of interest" description="Disordered" evidence="1">
    <location>
        <begin position="13"/>
        <end position="37"/>
    </location>
</feature>
<proteinExistence type="predicted"/>
<accession>A0ABD1QDV7</accession>
<comment type="caution">
    <text evidence="2">The sequence shown here is derived from an EMBL/GenBank/DDBJ whole genome shotgun (WGS) entry which is preliminary data.</text>
</comment>
<sequence>MCIHLRSDVVRRRERKFRGTKRGRRSQRPPVYESQRPPVRWWPEKGAQVLLNGVRVGHGESVGQRVRVGHGESVGQRVRVGLGVFVWVFTGNGHSTKSPEMGVRVGWAFNKVVGNGHSQRVV</sequence>
<reference evidence="3" key="1">
    <citation type="submission" date="2024-07" db="EMBL/GenBank/DDBJ databases">
        <title>Two chromosome-level genome assemblies of Korean endemic species Abeliophyllum distichum and Forsythia ovata (Oleaceae).</title>
        <authorList>
            <person name="Jang H."/>
        </authorList>
    </citation>
    <scope>NUCLEOTIDE SEQUENCE [LARGE SCALE GENOMIC DNA]</scope>
</reference>
<name>A0ABD1QDV7_9LAMI</name>
<evidence type="ECO:0000313" key="3">
    <source>
        <dbReference type="Proteomes" id="UP001604336"/>
    </source>
</evidence>
<feature type="compositionally biased region" description="Basic residues" evidence="1">
    <location>
        <begin position="13"/>
        <end position="27"/>
    </location>
</feature>
<dbReference type="AlphaFoldDB" id="A0ABD1QDV7"/>
<dbReference type="EMBL" id="JBFOLK010000011">
    <property type="protein sequence ID" value="KAL2474405.1"/>
    <property type="molecule type" value="Genomic_DNA"/>
</dbReference>
<evidence type="ECO:0000313" key="2">
    <source>
        <dbReference type="EMBL" id="KAL2474405.1"/>
    </source>
</evidence>
<keyword evidence="3" id="KW-1185">Reference proteome</keyword>